<protein>
    <submittedName>
        <fullName evidence="2">Uncharacterized protein</fullName>
    </submittedName>
</protein>
<dbReference type="AlphaFoldDB" id="A0A0E9WAL1"/>
<reference evidence="2" key="2">
    <citation type="journal article" date="2015" name="Fish Shellfish Immunol.">
        <title>Early steps in the European eel (Anguilla anguilla)-Vibrio vulnificus interaction in the gills: Role of the RtxA13 toxin.</title>
        <authorList>
            <person name="Callol A."/>
            <person name="Pajuelo D."/>
            <person name="Ebbesson L."/>
            <person name="Teles M."/>
            <person name="MacKenzie S."/>
            <person name="Amaro C."/>
        </authorList>
    </citation>
    <scope>NUCLEOTIDE SEQUENCE</scope>
</reference>
<evidence type="ECO:0000313" key="2">
    <source>
        <dbReference type="EMBL" id="JAH86528.1"/>
    </source>
</evidence>
<sequence length="38" mass="4905">MYNMYLFTYLNIYYFPHLNLIRYVSNFHKIWMTSMLMM</sequence>
<reference evidence="2" key="1">
    <citation type="submission" date="2014-11" db="EMBL/GenBank/DDBJ databases">
        <authorList>
            <person name="Amaro Gonzalez C."/>
        </authorList>
    </citation>
    <scope>NUCLEOTIDE SEQUENCE</scope>
</reference>
<accession>A0A0E9WAL1</accession>
<dbReference type="EMBL" id="GBXM01022049">
    <property type="protein sequence ID" value="JAH86528.1"/>
    <property type="molecule type" value="Transcribed_RNA"/>
</dbReference>
<keyword evidence="1" id="KW-0472">Membrane</keyword>
<organism evidence="2">
    <name type="scientific">Anguilla anguilla</name>
    <name type="common">European freshwater eel</name>
    <name type="synonym">Muraena anguilla</name>
    <dbReference type="NCBI Taxonomy" id="7936"/>
    <lineage>
        <taxon>Eukaryota</taxon>
        <taxon>Metazoa</taxon>
        <taxon>Chordata</taxon>
        <taxon>Craniata</taxon>
        <taxon>Vertebrata</taxon>
        <taxon>Euteleostomi</taxon>
        <taxon>Actinopterygii</taxon>
        <taxon>Neopterygii</taxon>
        <taxon>Teleostei</taxon>
        <taxon>Anguilliformes</taxon>
        <taxon>Anguillidae</taxon>
        <taxon>Anguilla</taxon>
    </lineage>
</organism>
<keyword evidence="1" id="KW-0812">Transmembrane</keyword>
<name>A0A0E9WAL1_ANGAN</name>
<feature type="transmembrane region" description="Helical" evidence="1">
    <location>
        <begin position="6"/>
        <end position="25"/>
    </location>
</feature>
<keyword evidence="1" id="KW-1133">Transmembrane helix</keyword>
<proteinExistence type="predicted"/>
<evidence type="ECO:0000256" key="1">
    <source>
        <dbReference type="SAM" id="Phobius"/>
    </source>
</evidence>